<proteinExistence type="predicted"/>
<keyword evidence="1" id="KW-0808">Transferase</keyword>
<keyword evidence="2" id="KW-1185">Reference proteome</keyword>
<reference evidence="2" key="1">
    <citation type="journal article" date="2019" name="Int. J. Syst. Evol. Microbiol.">
        <title>The Global Catalogue of Microorganisms (GCM) 10K type strain sequencing project: providing services to taxonomists for standard genome sequencing and annotation.</title>
        <authorList>
            <consortium name="The Broad Institute Genomics Platform"/>
            <consortium name="The Broad Institute Genome Sequencing Center for Infectious Disease"/>
            <person name="Wu L."/>
            <person name="Ma J."/>
        </authorList>
    </citation>
    <scope>NUCLEOTIDE SEQUENCE [LARGE SCALE GENOMIC DNA]</scope>
    <source>
        <strain evidence="2">JCM 9458</strain>
    </source>
</reference>
<evidence type="ECO:0000313" key="2">
    <source>
        <dbReference type="Proteomes" id="UP001501676"/>
    </source>
</evidence>
<dbReference type="GO" id="GO:0032259">
    <property type="term" value="P:methylation"/>
    <property type="evidence" value="ECO:0007669"/>
    <property type="project" value="UniProtKB-KW"/>
</dbReference>
<evidence type="ECO:0000313" key="1">
    <source>
        <dbReference type="EMBL" id="GAA3382623.1"/>
    </source>
</evidence>
<gene>
    <name evidence="1" type="ORF">GCM10020369_05230</name>
</gene>
<dbReference type="EMBL" id="BAAAYN010000003">
    <property type="protein sequence ID" value="GAA3382623.1"/>
    <property type="molecule type" value="Genomic_DNA"/>
</dbReference>
<dbReference type="Pfam" id="PF04672">
    <property type="entry name" value="Methyltransf_19"/>
    <property type="match status" value="1"/>
</dbReference>
<dbReference type="SUPFAM" id="SSF53335">
    <property type="entry name" value="S-adenosyl-L-methionine-dependent methyltransferases"/>
    <property type="match status" value="1"/>
</dbReference>
<dbReference type="Proteomes" id="UP001501676">
    <property type="component" value="Unassembled WGS sequence"/>
</dbReference>
<dbReference type="Gene3D" id="3.40.50.150">
    <property type="entry name" value="Vaccinia Virus protein VP39"/>
    <property type="match status" value="1"/>
</dbReference>
<dbReference type="InterPro" id="IPR029063">
    <property type="entry name" value="SAM-dependent_MTases_sf"/>
</dbReference>
<dbReference type="InterPro" id="IPR006764">
    <property type="entry name" value="SAM_dep_MeTrfase_SAV2177_type"/>
</dbReference>
<accession>A0ABP6SR26</accession>
<keyword evidence="1" id="KW-0489">Methyltransferase</keyword>
<comment type="caution">
    <text evidence="1">The sequence shown here is derived from an EMBL/GenBank/DDBJ whole genome shotgun (WGS) entry which is preliminary data.</text>
</comment>
<dbReference type="GO" id="GO:0008168">
    <property type="term" value="F:methyltransferase activity"/>
    <property type="evidence" value="ECO:0007669"/>
    <property type="project" value="UniProtKB-KW"/>
</dbReference>
<dbReference type="RefSeq" id="WP_345726311.1">
    <property type="nucleotide sequence ID" value="NZ_BAAAYN010000003.1"/>
</dbReference>
<sequence length="269" mass="29350">MSDAAPRESAELRSDRPHPARIYNYLLGGADYFPADRAAAEAGLAVNPGARIAARANREFLRRAVTHLTRDAGLRQFLDIGSGIPAAASPHQVAQALAPETHVVYVDNDPLVVTRGRALPSGHGSIEYLRGDLREPDDVLRRAGTTLDLRKPVGLLLLAVTHHLRDEDDPHALVRRLLDALPTGSYLALSQVTSDLEPAGWRAVAEDFAQRGGVLRPRSRADIDRFFDGLALVEPGLTLVHRWRPDERDQHSGEPDALVSIYGGVARKD</sequence>
<organism evidence="1 2">
    <name type="scientific">Cryptosporangium minutisporangium</name>
    <dbReference type="NCBI Taxonomy" id="113569"/>
    <lineage>
        <taxon>Bacteria</taxon>
        <taxon>Bacillati</taxon>
        <taxon>Actinomycetota</taxon>
        <taxon>Actinomycetes</taxon>
        <taxon>Cryptosporangiales</taxon>
        <taxon>Cryptosporangiaceae</taxon>
        <taxon>Cryptosporangium</taxon>
    </lineage>
</organism>
<protein>
    <submittedName>
        <fullName evidence="1">SAM-dependent methyltransferase</fullName>
    </submittedName>
</protein>
<name>A0ABP6SR26_9ACTN</name>
<dbReference type="PIRSF" id="PIRSF017393">
    <property type="entry name" value="MTase_SAV2177"/>
    <property type="match status" value="1"/>
</dbReference>